<keyword evidence="7" id="KW-1185">Reference proteome</keyword>
<dbReference type="GO" id="GO:0005886">
    <property type="term" value="C:plasma membrane"/>
    <property type="evidence" value="ECO:0007669"/>
    <property type="project" value="TreeGrafter"/>
</dbReference>
<evidence type="ECO:0000256" key="2">
    <source>
        <dbReference type="ARBA" id="ARBA00022692"/>
    </source>
</evidence>
<evidence type="ECO:0000313" key="6">
    <source>
        <dbReference type="EMBL" id="KAG5842717.1"/>
    </source>
</evidence>
<feature type="transmembrane region" description="Helical" evidence="5">
    <location>
        <begin position="86"/>
        <end position="110"/>
    </location>
</feature>
<dbReference type="AlphaFoldDB" id="A0A9D3M564"/>
<proteinExistence type="predicted"/>
<sequence>MDDSPDWMYGTKLASMAGLMCATFACGIVPLWALKGSGKCSADPVLSLVTCFSGGVFLSACLLDLVPHHLCSMSEAFHSLEIKLHFPLPEFLLSMGFFLVLVMEQAVLAYKDQSQAAKEERWARLMEPCIQLLRKEEQGRSPVTRHEEEPCRGGGPCDDPAHLRLAGHSFTSFTLVLSLSLHAALEGMAMSLWGDDGWRAGAYTSLLLRRCLVAAGLAVNLGRAQLRCSVVTGCLLLFSLASLVGVALAEATSPAHQLAQSTLGGLAAGAFLCVTCTKILTHQQMAPHRRLPRLALLLAGFAVFAGTLFIKI</sequence>
<dbReference type="PANTHER" id="PTHR11040">
    <property type="entry name" value="ZINC/IRON TRANSPORTER"/>
    <property type="match status" value="1"/>
</dbReference>
<feature type="transmembrane region" description="Helical" evidence="5">
    <location>
        <begin position="45"/>
        <end position="66"/>
    </location>
</feature>
<dbReference type="Pfam" id="PF02535">
    <property type="entry name" value="Zip"/>
    <property type="match status" value="1"/>
</dbReference>
<evidence type="ECO:0000256" key="4">
    <source>
        <dbReference type="ARBA" id="ARBA00023136"/>
    </source>
</evidence>
<dbReference type="OMA" id="GRTIAIM"/>
<comment type="subcellular location">
    <subcellularLocation>
        <location evidence="1">Membrane</location>
        <topology evidence="1">Multi-pass membrane protein</topology>
    </subcellularLocation>
</comment>
<dbReference type="OrthoDB" id="448280at2759"/>
<evidence type="ECO:0000256" key="3">
    <source>
        <dbReference type="ARBA" id="ARBA00022989"/>
    </source>
</evidence>
<feature type="transmembrane region" description="Helical" evidence="5">
    <location>
        <begin position="261"/>
        <end position="281"/>
    </location>
</feature>
<protein>
    <recommendedName>
        <fullName evidence="8">Zinc transporter ZIP1</fullName>
    </recommendedName>
</protein>
<keyword evidence="4 5" id="KW-0472">Membrane</keyword>
<dbReference type="Proteomes" id="UP001044222">
    <property type="component" value="Chromosome 9"/>
</dbReference>
<name>A0A9D3M564_ANGAN</name>
<evidence type="ECO:0000256" key="1">
    <source>
        <dbReference type="ARBA" id="ARBA00004141"/>
    </source>
</evidence>
<evidence type="ECO:0000313" key="7">
    <source>
        <dbReference type="Proteomes" id="UP001044222"/>
    </source>
</evidence>
<dbReference type="EMBL" id="JAFIRN010000009">
    <property type="protein sequence ID" value="KAG5842717.1"/>
    <property type="molecule type" value="Genomic_DNA"/>
</dbReference>
<keyword evidence="2 5" id="KW-0812">Transmembrane</keyword>
<organism evidence="6 7">
    <name type="scientific">Anguilla anguilla</name>
    <name type="common">European freshwater eel</name>
    <name type="synonym">Muraena anguilla</name>
    <dbReference type="NCBI Taxonomy" id="7936"/>
    <lineage>
        <taxon>Eukaryota</taxon>
        <taxon>Metazoa</taxon>
        <taxon>Chordata</taxon>
        <taxon>Craniata</taxon>
        <taxon>Vertebrata</taxon>
        <taxon>Euteleostomi</taxon>
        <taxon>Actinopterygii</taxon>
        <taxon>Neopterygii</taxon>
        <taxon>Teleostei</taxon>
        <taxon>Anguilliformes</taxon>
        <taxon>Anguillidae</taxon>
        <taxon>Anguilla</taxon>
    </lineage>
</organism>
<comment type="caution">
    <text evidence="6">The sequence shown here is derived from an EMBL/GenBank/DDBJ whole genome shotgun (WGS) entry which is preliminary data.</text>
</comment>
<evidence type="ECO:0000256" key="5">
    <source>
        <dbReference type="SAM" id="Phobius"/>
    </source>
</evidence>
<dbReference type="InterPro" id="IPR003689">
    <property type="entry name" value="ZIP"/>
</dbReference>
<feature type="transmembrane region" description="Helical" evidence="5">
    <location>
        <begin position="293"/>
        <end position="310"/>
    </location>
</feature>
<reference evidence="6" key="1">
    <citation type="submission" date="2021-01" db="EMBL/GenBank/DDBJ databases">
        <title>A chromosome-scale assembly of European eel, Anguilla anguilla.</title>
        <authorList>
            <person name="Henkel C."/>
            <person name="Jong-Raadsen S.A."/>
            <person name="Dufour S."/>
            <person name="Weltzien F.-A."/>
            <person name="Palstra A.P."/>
            <person name="Pelster B."/>
            <person name="Spaink H.P."/>
            <person name="Van Den Thillart G.E."/>
            <person name="Jansen H."/>
            <person name="Zahm M."/>
            <person name="Klopp C."/>
            <person name="Cedric C."/>
            <person name="Louis A."/>
            <person name="Berthelot C."/>
            <person name="Parey E."/>
            <person name="Roest Crollius H."/>
            <person name="Montfort J."/>
            <person name="Robinson-Rechavi M."/>
            <person name="Bucao C."/>
            <person name="Bouchez O."/>
            <person name="Gislard M."/>
            <person name="Lluch J."/>
            <person name="Milhes M."/>
            <person name="Lampietro C."/>
            <person name="Lopez Roques C."/>
            <person name="Donnadieu C."/>
            <person name="Braasch I."/>
            <person name="Desvignes T."/>
            <person name="Postlethwait J."/>
            <person name="Bobe J."/>
            <person name="Guiguen Y."/>
            <person name="Dirks R."/>
        </authorList>
    </citation>
    <scope>NUCLEOTIDE SEQUENCE</scope>
    <source>
        <strain evidence="6">Tag_6206</strain>
        <tissue evidence="6">Liver</tissue>
    </source>
</reference>
<accession>A0A9D3M564</accession>
<dbReference type="PANTHER" id="PTHR11040:SF58">
    <property type="entry name" value="ZINC TRANSPORTER ZIP1"/>
    <property type="match status" value="1"/>
</dbReference>
<dbReference type="GO" id="GO:0005385">
    <property type="term" value="F:zinc ion transmembrane transporter activity"/>
    <property type="evidence" value="ECO:0007669"/>
    <property type="project" value="TreeGrafter"/>
</dbReference>
<feature type="transmembrane region" description="Helical" evidence="5">
    <location>
        <begin position="228"/>
        <end position="249"/>
    </location>
</feature>
<gene>
    <name evidence="6" type="ORF">ANANG_G00180680</name>
</gene>
<feature type="transmembrane region" description="Helical" evidence="5">
    <location>
        <begin position="13"/>
        <end position="33"/>
    </location>
</feature>
<evidence type="ECO:0008006" key="8">
    <source>
        <dbReference type="Google" id="ProtNLM"/>
    </source>
</evidence>
<keyword evidence="3 5" id="KW-1133">Transmembrane helix</keyword>